<keyword evidence="2 5" id="KW-0812">Transmembrane</keyword>
<dbReference type="PANTHER" id="PTHR43077">
    <property type="entry name" value="TRANSPORT PERMEASE YVFS-RELATED"/>
    <property type="match status" value="1"/>
</dbReference>
<evidence type="ECO:0000313" key="6">
    <source>
        <dbReference type="EMBL" id="MFD0903920.1"/>
    </source>
</evidence>
<evidence type="ECO:0000313" key="7">
    <source>
        <dbReference type="Proteomes" id="UP001596972"/>
    </source>
</evidence>
<keyword evidence="3 5" id="KW-1133">Transmembrane helix</keyword>
<feature type="transmembrane region" description="Helical" evidence="5">
    <location>
        <begin position="159"/>
        <end position="179"/>
    </location>
</feature>
<dbReference type="InterPro" id="IPR051328">
    <property type="entry name" value="T7SS_ABC-Transporter"/>
</dbReference>
<feature type="transmembrane region" description="Helical" evidence="5">
    <location>
        <begin position="251"/>
        <end position="272"/>
    </location>
</feature>
<gene>
    <name evidence="6" type="ORF">ACFQ11_26265</name>
</gene>
<protein>
    <recommendedName>
        <fullName evidence="8">DUF3533 domain-containing protein</fullName>
    </recommendedName>
</protein>
<proteinExistence type="predicted"/>
<evidence type="ECO:0000256" key="3">
    <source>
        <dbReference type="ARBA" id="ARBA00022989"/>
    </source>
</evidence>
<keyword evidence="7" id="KW-1185">Reference proteome</keyword>
<dbReference type="EMBL" id="JBHTJA010000067">
    <property type="protein sequence ID" value="MFD0903920.1"/>
    <property type="molecule type" value="Genomic_DNA"/>
</dbReference>
<dbReference type="PANTHER" id="PTHR43077:SF5">
    <property type="entry name" value="PHAGE INFECTION PROTEIN"/>
    <property type="match status" value="1"/>
</dbReference>
<feature type="transmembrane region" description="Helical" evidence="5">
    <location>
        <begin position="225"/>
        <end position="244"/>
    </location>
</feature>
<comment type="subcellular location">
    <subcellularLocation>
        <location evidence="1">Membrane</location>
        <topology evidence="1">Multi-pass membrane protein</topology>
    </subcellularLocation>
</comment>
<feature type="transmembrane region" description="Helical" evidence="5">
    <location>
        <begin position="311"/>
        <end position="332"/>
    </location>
</feature>
<comment type="caution">
    <text evidence="6">The sequence shown here is derived from an EMBL/GenBank/DDBJ whole genome shotgun (WGS) entry which is preliminary data.</text>
</comment>
<evidence type="ECO:0008006" key="8">
    <source>
        <dbReference type="Google" id="ProtNLM"/>
    </source>
</evidence>
<feature type="transmembrane region" description="Helical" evidence="5">
    <location>
        <begin position="20"/>
        <end position="41"/>
    </location>
</feature>
<dbReference type="RefSeq" id="WP_378303231.1">
    <property type="nucleotide sequence ID" value="NZ_JBHTJA010000067.1"/>
</dbReference>
<evidence type="ECO:0000256" key="2">
    <source>
        <dbReference type="ARBA" id="ARBA00022692"/>
    </source>
</evidence>
<feature type="transmembrane region" description="Helical" evidence="5">
    <location>
        <begin position="191"/>
        <end position="213"/>
    </location>
</feature>
<keyword evidence="4 5" id="KW-0472">Membrane</keyword>
<dbReference type="Proteomes" id="UP001596972">
    <property type="component" value="Unassembled WGS sequence"/>
</dbReference>
<evidence type="ECO:0000256" key="1">
    <source>
        <dbReference type="ARBA" id="ARBA00004141"/>
    </source>
</evidence>
<sequence length="340" mass="35157">MSTAERGFAAEVRDAVTPRAVALVVGVFVLQLGFIVSYIGAFHAPDLNRLPVAVAAPPQAAEQMARRLDGLPGRPVDARPVRGEQEARRLLLRREVSAAVVVDPRGTTDTLLVASAAGPAAAEAAASLAERVESARGRDVRVVDVRPPDPRDARGLSSFYLTIGWMVGGYLAASILGLSAGARAANPRRTLIRLCALALYAVASGAAGAWIAGPLLGALDGHFPALWGIGTLTVFAAAAFTVALQALFGLVGIGVAILLFVVLGNPSAGGAYPASLLPAFWRVIGDWLPTGASVTLVRNTVYFAGHGTARAWWVLAGYAAAGTVIALAAAAARTRRDRTD</sequence>
<accession>A0ABW3EWD7</accession>
<evidence type="ECO:0000256" key="4">
    <source>
        <dbReference type="ARBA" id="ARBA00023136"/>
    </source>
</evidence>
<name>A0ABW3EWD7_9ACTN</name>
<evidence type="ECO:0000256" key="5">
    <source>
        <dbReference type="SAM" id="Phobius"/>
    </source>
</evidence>
<reference evidence="7" key="1">
    <citation type="journal article" date="2019" name="Int. J. Syst. Evol. Microbiol.">
        <title>The Global Catalogue of Microorganisms (GCM) 10K type strain sequencing project: providing services to taxonomists for standard genome sequencing and annotation.</title>
        <authorList>
            <consortium name="The Broad Institute Genomics Platform"/>
            <consortium name="The Broad Institute Genome Sequencing Center for Infectious Disease"/>
            <person name="Wu L."/>
            <person name="Ma J."/>
        </authorList>
    </citation>
    <scope>NUCLEOTIDE SEQUENCE [LARGE SCALE GENOMIC DNA]</scope>
    <source>
        <strain evidence="7">JCM 31202</strain>
    </source>
</reference>
<organism evidence="6 7">
    <name type="scientific">Actinomadura sediminis</name>
    <dbReference type="NCBI Taxonomy" id="1038904"/>
    <lineage>
        <taxon>Bacteria</taxon>
        <taxon>Bacillati</taxon>
        <taxon>Actinomycetota</taxon>
        <taxon>Actinomycetes</taxon>
        <taxon>Streptosporangiales</taxon>
        <taxon>Thermomonosporaceae</taxon>
        <taxon>Actinomadura</taxon>
    </lineage>
</organism>